<sequence>MADMNDDDLLDALGVEVPLLKTANRTPREERIIAGFEDILRFHQAHGRAPLHGESRDIFERLYAVRLDQLRKLPEAQTLLAELDSPGLLSGAAVATVNVDDLDEDALLAELGIGSESADQDDITVLRHVRSHAAIKAAEEIAARAPCKDFERFKPLFDEVGTGLKQKSWITKPFGKNASIEVGDFFVLSGLIAYVAEIGDTYKTPNAEMNGRLRVIYSNETESDLLLRSLQRALYKDSEGRAGSRLIKVDAGPMFSDSAEPDDIESGTIYVLRSQSSHPFVTEHRELIHKIGVTGGKVETRIAGANKDATYLLADVEVVATYKLHNLNRTRLENIFHRLFGAAQLDLTIEDRFGHPVKPREWFLVPLNVINEAVERIRDGSITEKAYDPKTARLVDKKDQ</sequence>
<gene>
    <name evidence="2" type="ORF">SAMN05216296_2821</name>
</gene>
<dbReference type="Pfam" id="PF13455">
    <property type="entry name" value="MUG113"/>
    <property type="match status" value="1"/>
</dbReference>
<evidence type="ECO:0000313" key="2">
    <source>
        <dbReference type="EMBL" id="SDU28028.1"/>
    </source>
</evidence>
<dbReference type="Proteomes" id="UP000243232">
    <property type="component" value="Chromosome I"/>
</dbReference>
<proteinExistence type="predicted"/>
<protein>
    <submittedName>
        <fullName evidence="2">T5orf172 domain-containing protein</fullName>
    </submittedName>
</protein>
<reference evidence="3" key="1">
    <citation type="submission" date="2016-10" db="EMBL/GenBank/DDBJ databases">
        <authorList>
            <person name="Varghese N."/>
            <person name="Submissions S."/>
        </authorList>
    </citation>
    <scope>NUCLEOTIDE SEQUENCE [LARGE SCALE GENOMIC DNA]</scope>
    <source>
        <strain evidence="3">DSM 17875</strain>
    </source>
</reference>
<dbReference type="AlphaFoldDB" id="A0A1H2H8Z5"/>
<dbReference type="EMBL" id="LT629785">
    <property type="protein sequence ID" value="SDU28028.1"/>
    <property type="molecule type" value="Genomic_DNA"/>
</dbReference>
<accession>A0A1H2H8Z5</accession>
<feature type="domain" description="Bacteriophage T5 Orf172 DNA-binding" evidence="1">
    <location>
        <begin position="283"/>
        <end position="377"/>
    </location>
</feature>
<keyword evidence="3" id="KW-1185">Reference proteome</keyword>
<evidence type="ECO:0000313" key="3">
    <source>
        <dbReference type="Proteomes" id="UP000243232"/>
    </source>
</evidence>
<name>A0A1H2H8Z5_9PSED</name>
<dbReference type="STRING" id="364197.SAMN05216296_2821"/>
<dbReference type="OrthoDB" id="9814995at2"/>
<dbReference type="SMART" id="SM00974">
    <property type="entry name" value="T5orf172"/>
    <property type="match status" value="1"/>
</dbReference>
<dbReference type="InterPro" id="IPR018306">
    <property type="entry name" value="Phage_T5_Orf172_DNA-bd"/>
</dbReference>
<dbReference type="RefSeq" id="WP_090196597.1">
    <property type="nucleotide sequence ID" value="NZ_LT629785.1"/>
</dbReference>
<evidence type="ECO:0000259" key="1">
    <source>
        <dbReference type="SMART" id="SM00974"/>
    </source>
</evidence>
<organism evidence="2 3">
    <name type="scientific">Pseudomonas pohangensis</name>
    <dbReference type="NCBI Taxonomy" id="364197"/>
    <lineage>
        <taxon>Bacteria</taxon>
        <taxon>Pseudomonadati</taxon>
        <taxon>Pseudomonadota</taxon>
        <taxon>Gammaproteobacteria</taxon>
        <taxon>Pseudomonadales</taxon>
        <taxon>Pseudomonadaceae</taxon>
        <taxon>Pseudomonas</taxon>
    </lineage>
</organism>